<evidence type="ECO:0000313" key="2">
    <source>
        <dbReference type="EMBL" id="UUR08749.1"/>
    </source>
</evidence>
<dbReference type="Proteomes" id="UP000831921">
    <property type="component" value="Chromosome"/>
</dbReference>
<dbReference type="PANTHER" id="PTHR12526">
    <property type="entry name" value="GLYCOSYLTRANSFERASE"/>
    <property type="match status" value="1"/>
</dbReference>
<sequence length="396" mass="42471">MKKSVEKPGLNVTAAPLSRSATVSDTPPILLVANSSWNLSHQRGGLIRAFETDGRWPLAAVVPIGDPPVGSLPTYQVPLIADGTAPRAELKSLVALIALFRQVRPQVVLGFTPKGNIYAGLAARATRRPFLPNVSGLGTGFIRGGLLLKIQAALYREAFRGSPIVFFQNRDDAALFETMGLILRGQVRLIPGSGIDCRAFAAPPPKPRTDGKLRLVFVGRLLGDKGVRELAGAMRQLKPHHPGLSLTLVGELGAANRTAISREEVDGWVGDGLLIHAGRTDDVRPFIAAADAVILPSYREGMPRALLEAAAMSRPLLASDVPGCREIVRDGDNGLLFEVRSEDALAAAIERFVTAGPDQRRAWALRSREIAEGEYDERLVIAAYRSAVIALTAKGR</sequence>
<organism evidence="2 3">
    <name type="scientific">Sphingomonas glaciei</name>
    <dbReference type="NCBI Taxonomy" id="2938948"/>
    <lineage>
        <taxon>Bacteria</taxon>
        <taxon>Pseudomonadati</taxon>
        <taxon>Pseudomonadota</taxon>
        <taxon>Alphaproteobacteria</taxon>
        <taxon>Sphingomonadales</taxon>
        <taxon>Sphingomonadaceae</taxon>
        <taxon>Sphingomonas</taxon>
    </lineage>
</organism>
<name>A0ABY5MZ55_9SPHN</name>
<protein>
    <submittedName>
        <fullName evidence="2">Glycosyltransferase family 4 protein</fullName>
    </submittedName>
</protein>
<dbReference type="EMBL" id="CP097253">
    <property type="protein sequence ID" value="UUR08749.1"/>
    <property type="molecule type" value="Genomic_DNA"/>
</dbReference>
<reference evidence="2 3" key="1">
    <citation type="submission" date="2022-05" db="EMBL/GenBank/DDBJ databases">
        <title>S8-45 Sphingomonas ultraviolaceadurans.</title>
        <authorList>
            <person name="Liu Y."/>
        </authorList>
    </citation>
    <scope>NUCLEOTIDE SEQUENCE [LARGE SCALE GENOMIC DNA]</scope>
    <source>
        <strain evidence="2 3">S8-45</strain>
    </source>
</reference>
<evidence type="ECO:0000259" key="1">
    <source>
        <dbReference type="Pfam" id="PF13477"/>
    </source>
</evidence>
<dbReference type="RefSeq" id="WP_249504520.1">
    <property type="nucleotide sequence ID" value="NZ_CP097253.1"/>
</dbReference>
<accession>A0ABY5MZ55</accession>
<dbReference type="CDD" id="cd03808">
    <property type="entry name" value="GT4_CapM-like"/>
    <property type="match status" value="1"/>
</dbReference>
<dbReference type="Pfam" id="PF13477">
    <property type="entry name" value="Glyco_trans_4_2"/>
    <property type="match status" value="1"/>
</dbReference>
<feature type="domain" description="Glycosyltransferase subfamily 4-like N-terminal" evidence="1">
    <location>
        <begin position="82"/>
        <end position="169"/>
    </location>
</feature>
<dbReference type="Pfam" id="PF13692">
    <property type="entry name" value="Glyco_trans_1_4"/>
    <property type="match status" value="1"/>
</dbReference>
<dbReference type="SUPFAM" id="SSF53756">
    <property type="entry name" value="UDP-Glycosyltransferase/glycogen phosphorylase"/>
    <property type="match status" value="1"/>
</dbReference>
<dbReference type="InterPro" id="IPR028098">
    <property type="entry name" value="Glyco_trans_4-like_N"/>
</dbReference>
<gene>
    <name evidence="2" type="ORF">M1K48_03700</name>
</gene>
<proteinExistence type="predicted"/>
<evidence type="ECO:0000313" key="3">
    <source>
        <dbReference type="Proteomes" id="UP000831921"/>
    </source>
</evidence>
<dbReference type="PANTHER" id="PTHR12526:SF638">
    <property type="entry name" value="SPORE COAT PROTEIN SA"/>
    <property type="match status" value="1"/>
</dbReference>
<dbReference type="Gene3D" id="3.40.50.2000">
    <property type="entry name" value="Glycogen Phosphorylase B"/>
    <property type="match status" value="2"/>
</dbReference>
<keyword evidence="3" id="KW-1185">Reference proteome</keyword>